<dbReference type="GO" id="GO:0051028">
    <property type="term" value="P:mRNA transport"/>
    <property type="evidence" value="ECO:0007669"/>
    <property type="project" value="UniProtKB-KW"/>
</dbReference>
<dbReference type="GO" id="GO:0006999">
    <property type="term" value="P:nuclear pore organization"/>
    <property type="evidence" value="ECO:0007669"/>
    <property type="project" value="TreeGrafter"/>
</dbReference>
<dbReference type="GO" id="GO:0015031">
    <property type="term" value="P:protein transport"/>
    <property type="evidence" value="ECO:0007669"/>
    <property type="project" value="UniProtKB-KW"/>
</dbReference>
<dbReference type="AlphaFoldDB" id="A0A2P2NHV3"/>
<keyword evidence="9" id="KW-0811">Translocation</keyword>
<evidence type="ECO:0000256" key="4">
    <source>
        <dbReference type="ARBA" id="ARBA00022448"/>
    </source>
</evidence>
<keyword evidence="4" id="KW-0813">Transport</keyword>
<accession>A0A2P2NHV3</accession>
<keyword evidence="11" id="KW-0472">Membrane</keyword>
<keyword evidence="5" id="KW-0812">Transmembrane</keyword>
<dbReference type="InterPro" id="IPR019049">
    <property type="entry name" value="Nucleoporin_prot_Ndc1/Nup"/>
</dbReference>
<evidence type="ECO:0000256" key="2">
    <source>
        <dbReference type="ARBA" id="ARBA00004567"/>
    </source>
</evidence>
<evidence type="ECO:0000256" key="1">
    <source>
        <dbReference type="ARBA" id="ARBA00004232"/>
    </source>
</evidence>
<comment type="subcellular location">
    <subcellularLocation>
        <location evidence="1">Nucleus membrane</location>
        <topology evidence="1">Multi-pass membrane protein</topology>
    </subcellularLocation>
    <subcellularLocation>
        <location evidence="2">Nucleus</location>
        <location evidence="2">Nuclear pore complex</location>
    </subcellularLocation>
</comment>
<dbReference type="GO" id="GO:0070762">
    <property type="term" value="C:nuclear pore transmembrane ring"/>
    <property type="evidence" value="ECO:0007669"/>
    <property type="project" value="TreeGrafter"/>
</dbReference>
<proteinExistence type="inferred from homology"/>
<comment type="similarity">
    <text evidence="3">Belongs to the NDC1 family.</text>
</comment>
<evidence type="ECO:0000256" key="8">
    <source>
        <dbReference type="ARBA" id="ARBA00022989"/>
    </source>
</evidence>
<sequence length="92" mass="10155">MVNVSESDNELICKLDDGWQFVQQVAWCARSVASLTACSYKEDRFWVAQLSGRNAAVISTLLSCLLAIEASMGKKTTLQPCISRWGQQILNG</sequence>
<dbReference type="GO" id="GO:0031965">
    <property type="term" value="C:nuclear membrane"/>
    <property type="evidence" value="ECO:0007669"/>
    <property type="project" value="UniProtKB-SubCell"/>
</dbReference>
<keyword evidence="7" id="KW-0653">Protein transport</keyword>
<dbReference type="GO" id="GO:0030674">
    <property type="term" value="F:protein-macromolecule adaptor activity"/>
    <property type="evidence" value="ECO:0007669"/>
    <property type="project" value="TreeGrafter"/>
</dbReference>
<evidence type="ECO:0000256" key="9">
    <source>
        <dbReference type="ARBA" id="ARBA00023010"/>
    </source>
</evidence>
<evidence type="ECO:0000256" key="3">
    <source>
        <dbReference type="ARBA" id="ARBA00005760"/>
    </source>
</evidence>
<evidence type="ECO:0000256" key="6">
    <source>
        <dbReference type="ARBA" id="ARBA00022816"/>
    </source>
</evidence>
<dbReference type="PANTHER" id="PTHR13269:SF6">
    <property type="entry name" value="NUCLEOPORIN NDC1"/>
    <property type="match status" value="1"/>
</dbReference>
<organism evidence="13">
    <name type="scientific">Rhizophora mucronata</name>
    <name type="common">Asiatic mangrove</name>
    <dbReference type="NCBI Taxonomy" id="61149"/>
    <lineage>
        <taxon>Eukaryota</taxon>
        <taxon>Viridiplantae</taxon>
        <taxon>Streptophyta</taxon>
        <taxon>Embryophyta</taxon>
        <taxon>Tracheophyta</taxon>
        <taxon>Spermatophyta</taxon>
        <taxon>Magnoliopsida</taxon>
        <taxon>eudicotyledons</taxon>
        <taxon>Gunneridae</taxon>
        <taxon>Pentapetalae</taxon>
        <taxon>rosids</taxon>
        <taxon>fabids</taxon>
        <taxon>Malpighiales</taxon>
        <taxon>Rhizophoraceae</taxon>
        <taxon>Rhizophora</taxon>
    </lineage>
</organism>
<keyword evidence="10" id="KW-0906">Nuclear pore complex</keyword>
<keyword evidence="12" id="KW-0539">Nucleus</keyword>
<reference evidence="13" key="1">
    <citation type="submission" date="2018-02" db="EMBL/GenBank/DDBJ databases">
        <title>Rhizophora mucronata_Transcriptome.</title>
        <authorList>
            <person name="Meera S.P."/>
            <person name="Sreeshan A."/>
            <person name="Augustine A."/>
        </authorList>
    </citation>
    <scope>NUCLEOTIDE SEQUENCE</scope>
    <source>
        <tissue evidence="13">Leaf</tissue>
    </source>
</reference>
<evidence type="ECO:0000313" key="13">
    <source>
        <dbReference type="EMBL" id="MBX42037.1"/>
    </source>
</evidence>
<keyword evidence="6" id="KW-0509">mRNA transport</keyword>
<evidence type="ECO:0000256" key="10">
    <source>
        <dbReference type="ARBA" id="ARBA00023132"/>
    </source>
</evidence>
<name>A0A2P2NHV3_RHIMU</name>
<evidence type="ECO:0000256" key="7">
    <source>
        <dbReference type="ARBA" id="ARBA00022927"/>
    </source>
</evidence>
<dbReference type="EMBL" id="GGEC01061553">
    <property type="protein sequence ID" value="MBX42037.1"/>
    <property type="molecule type" value="Transcribed_RNA"/>
</dbReference>
<evidence type="ECO:0000256" key="5">
    <source>
        <dbReference type="ARBA" id="ARBA00022692"/>
    </source>
</evidence>
<evidence type="ECO:0000256" key="11">
    <source>
        <dbReference type="ARBA" id="ARBA00023136"/>
    </source>
</evidence>
<dbReference type="PANTHER" id="PTHR13269">
    <property type="entry name" value="NUCLEOPORIN NDC1"/>
    <property type="match status" value="1"/>
</dbReference>
<keyword evidence="8" id="KW-1133">Transmembrane helix</keyword>
<protein>
    <submittedName>
        <fullName evidence="13">Uncharacterized protein LOC103435204</fullName>
    </submittedName>
</protein>
<evidence type="ECO:0000256" key="12">
    <source>
        <dbReference type="ARBA" id="ARBA00023242"/>
    </source>
</evidence>